<name>A0A8X7CF76_9ARAC</name>
<comment type="caution">
    <text evidence="1">The sequence shown here is derived from an EMBL/GenBank/DDBJ whole genome shotgun (WGS) entry which is preliminary data.</text>
</comment>
<reference evidence="1" key="1">
    <citation type="submission" date="2020-08" db="EMBL/GenBank/DDBJ databases">
        <title>Multicomponent nature underlies the extraordinary mechanical properties of spider dragline silk.</title>
        <authorList>
            <person name="Kono N."/>
            <person name="Nakamura H."/>
            <person name="Mori M."/>
            <person name="Yoshida Y."/>
            <person name="Ohtoshi R."/>
            <person name="Malay A.D."/>
            <person name="Moran D.A.P."/>
            <person name="Tomita M."/>
            <person name="Numata K."/>
            <person name="Arakawa K."/>
        </authorList>
    </citation>
    <scope>NUCLEOTIDE SEQUENCE</scope>
</reference>
<protein>
    <submittedName>
        <fullName evidence="1">Uncharacterized protein</fullName>
    </submittedName>
</protein>
<proteinExistence type="predicted"/>
<gene>
    <name evidence="1" type="ORF">TNIN_458191</name>
</gene>
<keyword evidence="2" id="KW-1185">Reference proteome</keyword>
<evidence type="ECO:0000313" key="1">
    <source>
        <dbReference type="EMBL" id="GFY63860.1"/>
    </source>
</evidence>
<dbReference type="AlphaFoldDB" id="A0A8X7CF76"/>
<organism evidence="1 2">
    <name type="scientific">Trichonephila inaurata madagascariensis</name>
    <dbReference type="NCBI Taxonomy" id="2747483"/>
    <lineage>
        <taxon>Eukaryota</taxon>
        <taxon>Metazoa</taxon>
        <taxon>Ecdysozoa</taxon>
        <taxon>Arthropoda</taxon>
        <taxon>Chelicerata</taxon>
        <taxon>Arachnida</taxon>
        <taxon>Araneae</taxon>
        <taxon>Araneomorphae</taxon>
        <taxon>Entelegynae</taxon>
        <taxon>Araneoidea</taxon>
        <taxon>Nephilidae</taxon>
        <taxon>Trichonephila</taxon>
        <taxon>Trichonephila inaurata</taxon>
    </lineage>
</organism>
<accession>A0A8X7CF76</accession>
<sequence>MVPRQPQLTLHSSMPYQREDLDRFRFPLHAVASRQSRRHSTKGCTEDCLRVMWPGHSSKLVFTVVSVDHYEATV</sequence>
<dbReference type="Proteomes" id="UP000886998">
    <property type="component" value="Unassembled WGS sequence"/>
</dbReference>
<dbReference type="EMBL" id="BMAV01014962">
    <property type="protein sequence ID" value="GFY63860.1"/>
    <property type="molecule type" value="Genomic_DNA"/>
</dbReference>
<evidence type="ECO:0000313" key="2">
    <source>
        <dbReference type="Proteomes" id="UP000886998"/>
    </source>
</evidence>